<reference evidence="4" key="1">
    <citation type="journal article" date="2017" name="Nat. Commun.">
        <title>The North American bullfrog draft genome provides insight into hormonal regulation of long noncoding RNA.</title>
        <authorList>
            <person name="Hammond S.A."/>
            <person name="Warren R.L."/>
            <person name="Vandervalk B.P."/>
            <person name="Kucuk E."/>
            <person name="Khan H."/>
            <person name="Gibb E.A."/>
            <person name="Pandoh P."/>
            <person name="Kirk H."/>
            <person name="Zhao Y."/>
            <person name="Jones M."/>
            <person name="Mungall A.J."/>
            <person name="Coope R."/>
            <person name="Pleasance S."/>
            <person name="Moore R.A."/>
            <person name="Holt R.A."/>
            <person name="Round J.M."/>
            <person name="Ohora S."/>
            <person name="Walle B.V."/>
            <person name="Veldhoen N."/>
            <person name="Helbing C.C."/>
            <person name="Birol I."/>
        </authorList>
    </citation>
    <scope>NUCLEOTIDE SEQUENCE [LARGE SCALE GENOMIC DNA]</scope>
</reference>
<dbReference type="Proteomes" id="UP000228934">
    <property type="component" value="Unassembled WGS sequence"/>
</dbReference>
<evidence type="ECO:0000313" key="4">
    <source>
        <dbReference type="Proteomes" id="UP000228934"/>
    </source>
</evidence>
<evidence type="ECO:0000256" key="2">
    <source>
        <dbReference type="SAM" id="Phobius"/>
    </source>
</evidence>
<keyword evidence="2" id="KW-1133">Transmembrane helix</keyword>
<keyword evidence="4" id="KW-1185">Reference proteome</keyword>
<evidence type="ECO:0000256" key="1">
    <source>
        <dbReference type="SAM" id="MobiDB-lite"/>
    </source>
</evidence>
<accession>A0A2G9QFA7</accession>
<protein>
    <submittedName>
        <fullName evidence="3">Uncharacterized protein</fullName>
    </submittedName>
</protein>
<evidence type="ECO:0000313" key="3">
    <source>
        <dbReference type="EMBL" id="PIO14195.1"/>
    </source>
</evidence>
<dbReference type="EMBL" id="KZ014856">
    <property type="protein sequence ID" value="PIO14195.1"/>
    <property type="molecule type" value="Genomic_DNA"/>
</dbReference>
<gene>
    <name evidence="3" type="ORF">AB205_0028460</name>
</gene>
<keyword evidence="2" id="KW-0472">Membrane</keyword>
<feature type="transmembrane region" description="Helical" evidence="2">
    <location>
        <begin position="86"/>
        <end position="105"/>
    </location>
</feature>
<dbReference type="AlphaFoldDB" id="A0A2G9QFA7"/>
<name>A0A2G9QFA7_AQUCT</name>
<sequence length="212" mass="23814">MQTLFSVRRGHSAAVYTFGRRSTSVGHRNKLFRVSQTGAPVDTRGVSMCETLPKKVSIPALRKGKNHVFSLELCQNKQLYNTSKQCFILLFLPSNICVLSIPFFYSHRGEKNRYIRGHPQPPKEGEIPTPPPKDVEEGEVYKVGKIVTTTGDVDVVEEETHFTSASVQILIGEIMVCNRDLQKIKEDINDVKKDSKTSLMLFKLCEVGTPCL</sequence>
<organism evidence="3 4">
    <name type="scientific">Aquarana catesbeiana</name>
    <name type="common">American bullfrog</name>
    <name type="synonym">Rana catesbeiana</name>
    <dbReference type="NCBI Taxonomy" id="8400"/>
    <lineage>
        <taxon>Eukaryota</taxon>
        <taxon>Metazoa</taxon>
        <taxon>Chordata</taxon>
        <taxon>Craniata</taxon>
        <taxon>Vertebrata</taxon>
        <taxon>Euteleostomi</taxon>
        <taxon>Amphibia</taxon>
        <taxon>Batrachia</taxon>
        <taxon>Anura</taxon>
        <taxon>Neobatrachia</taxon>
        <taxon>Ranoidea</taxon>
        <taxon>Ranidae</taxon>
        <taxon>Aquarana</taxon>
    </lineage>
</organism>
<feature type="region of interest" description="Disordered" evidence="1">
    <location>
        <begin position="114"/>
        <end position="134"/>
    </location>
</feature>
<keyword evidence="2" id="KW-0812">Transmembrane</keyword>
<proteinExistence type="predicted"/>